<protein>
    <submittedName>
        <fullName evidence="1">Uncharacterized protein</fullName>
    </submittedName>
</protein>
<evidence type="ECO:0000313" key="2">
    <source>
        <dbReference type="Proteomes" id="UP000466396"/>
    </source>
</evidence>
<dbReference type="EMBL" id="AP022581">
    <property type="protein sequence ID" value="BBX95437.1"/>
    <property type="molecule type" value="Genomic_DNA"/>
</dbReference>
<keyword evidence="2" id="KW-1185">Reference proteome</keyword>
<accession>A0A7I7NIV8</accession>
<evidence type="ECO:0000313" key="1">
    <source>
        <dbReference type="EMBL" id="BBX95437.1"/>
    </source>
</evidence>
<name>A0A7I7NIV8_9MYCO</name>
<gene>
    <name evidence="1" type="ORF">MLAC_07310</name>
</gene>
<organism evidence="1 2">
    <name type="scientific">Mycobacterium lacus</name>
    <dbReference type="NCBI Taxonomy" id="169765"/>
    <lineage>
        <taxon>Bacteria</taxon>
        <taxon>Bacillati</taxon>
        <taxon>Actinomycetota</taxon>
        <taxon>Actinomycetes</taxon>
        <taxon>Mycobacteriales</taxon>
        <taxon>Mycobacteriaceae</taxon>
        <taxon>Mycobacterium</taxon>
    </lineage>
</organism>
<dbReference type="Proteomes" id="UP000466396">
    <property type="component" value="Chromosome"/>
</dbReference>
<reference evidence="1 2" key="1">
    <citation type="journal article" date="2019" name="Emerg. Microbes Infect.">
        <title>Comprehensive subspecies identification of 175 nontuberculous mycobacteria species based on 7547 genomic profiles.</title>
        <authorList>
            <person name="Matsumoto Y."/>
            <person name="Kinjo T."/>
            <person name="Motooka D."/>
            <person name="Nabeya D."/>
            <person name="Jung N."/>
            <person name="Uechi K."/>
            <person name="Horii T."/>
            <person name="Iida T."/>
            <person name="Fujita J."/>
            <person name="Nakamura S."/>
        </authorList>
    </citation>
    <scope>NUCLEOTIDE SEQUENCE [LARGE SCALE GENOMIC DNA]</scope>
    <source>
        <strain evidence="1 2">JCM 15657</strain>
    </source>
</reference>
<dbReference type="AlphaFoldDB" id="A0A7I7NIV8"/>
<dbReference type="KEGG" id="mlj:MLAC_07310"/>
<proteinExistence type="predicted"/>
<sequence length="55" mass="6267">MEDGPVTHLFGPVLATKYLFRTTVLLMRVDREYVFSAVANERRQIAALIDQLDDA</sequence>